<evidence type="ECO:0000313" key="1">
    <source>
        <dbReference type="EMBL" id="KAG5595302.1"/>
    </source>
</evidence>
<sequence length="71" mass="8021">MKFSGSSAVLEPVKLGGFILKNHESLKCQLFLSRTSLLPGLVTHSLAQHPDSLIELNISDFSLRWHFRCIR</sequence>
<reference evidence="1 2" key="1">
    <citation type="submission" date="2020-09" db="EMBL/GenBank/DDBJ databases">
        <title>De no assembly of potato wild relative species, Solanum commersonii.</title>
        <authorList>
            <person name="Cho K."/>
        </authorList>
    </citation>
    <scope>NUCLEOTIDE SEQUENCE [LARGE SCALE GENOMIC DNA]</scope>
    <source>
        <strain evidence="1">LZ3.2</strain>
        <tissue evidence="1">Leaf</tissue>
    </source>
</reference>
<comment type="caution">
    <text evidence="1">The sequence shown here is derived from an EMBL/GenBank/DDBJ whole genome shotgun (WGS) entry which is preliminary data.</text>
</comment>
<dbReference type="AlphaFoldDB" id="A0A9J5Y8G0"/>
<accession>A0A9J5Y8G0</accession>
<protein>
    <submittedName>
        <fullName evidence="1">Uncharacterized protein</fullName>
    </submittedName>
</protein>
<dbReference type="Proteomes" id="UP000824120">
    <property type="component" value="Chromosome 7"/>
</dbReference>
<keyword evidence="2" id="KW-1185">Reference proteome</keyword>
<name>A0A9J5Y8G0_SOLCO</name>
<gene>
    <name evidence="1" type="ORF">H5410_036534</name>
</gene>
<proteinExistence type="predicted"/>
<evidence type="ECO:0000313" key="2">
    <source>
        <dbReference type="Proteomes" id="UP000824120"/>
    </source>
</evidence>
<organism evidence="1 2">
    <name type="scientific">Solanum commersonii</name>
    <name type="common">Commerson's wild potato</name>
    <name type="synonym">Commerson's nightshade</name>
    <dbReference type="NCBI Taxonomy" id="4109"/>
    <lineage>
        <taxon>Eukaryota</taxon>
        <taxon>Viridiplantae</taxon>
        <taxon>Streptophyta</taxon>
        <taxon>Embryophyta</taxon>
        <taxon>Tracheophyta</taxon>
        <taxon>Spermatophyta</taxon>
        <taxon>Magnoliopsida</taxon>
        <taxon>eudicotyledons</taxon>
        <taxon>Gunneridae</taxon>
        <taxon>Pentapetalae</taxon>
        <taxon>asterids</taxon>
        <taxon>lamiids</taxon>
        <taxon>Solanales</taxon>
        <taxon>Solanaceae</taxon>
        <taxon>Solanoideae</taxon>
        <taxon>Solaneae</taxon>
        <taxon>Solanum</taxon>
    </lineage>
</organism>
<dbReference type="EMBL" id="JACXVP010000007">
    <property type="protein sequence ID" value="KAG5595302.1"/>
    <property type="molecule type" value="Genomic_DNA"/>
</dbReference>